<keyword evidence="2 5" id="KW-0653">Protein transport</keyword>
<organism evidence="7">
    <name type="scientific">Culicoides sonorensis</name>
    <name type="common">Biting midge</name>
    <dbReference type="NCBI Taxonomy" id="179676"/>
    <lineage>
        <taxon>Eukaryota</taxon>
        <taxon>Metazoa</taxon>
        <taxon>Ecdysozoa</taxon>
        <taxon>Arthropoda</taxon>
        <taxon>Hexapoda</taxon>
        <taxon>Insecta</taxon>
        <taxon>Pterygota</taxon>
        <taxon>Neoptera</taxon>
        <taxon>Endopterygota</taxon>
        <taxon>Diptera</taxon>
        <taxon>Nematocera</taxon>
        <taxon>Chironomoidea</taxon>
        <taxon>Ceratopogonidae</taxon>
        <taxon>Ceratopogoninae</taxon>
        <taxon>Culicoides</taxon>
        <taxon>Monoculicoides</taxon>
    </lineage>
</organism>
<proteinExistence type="predicted"/>
<dbReference type="InterPro" id="IPR032710">
    <property type="entry name" value="NTF2-like_dom_sf"/>
</dbReference>
<dbReference type="PANTHER" id="PTHR12612">
    <property type="entry name" value="NUCLEAR TRANSPORT FACTOR 2"/>
    <property type="match status" value="1"/>
</dbReference>
<evidence type="ECO:0000256" key="2">
    <source>
        <dbReference type="ARBA" id="ARBA00022927"/>
    </source>
</evidence>
<reference evidence="7" key="1">
    <citation type="submission" date="2018-07" db="EMBL/GenBank/DDBJ databases">
        <authorList>
            <person name="Quirk P.G."/>
            <person name="Krulwich T.A."/>
        </authorList>
    </citation>
    <scope>NUCLEOTIDE SEQUENCE</scope>
</reference>
<comment type="subcellular location">
    <subcellularLocation>
        <location evidence="5">Cytoplasm</location>
    </subcellularLocation>
    <subcellularLocation>
        <location evidence="5">Nucleus</location>
    </subcellularLocation>
</comment>
<protein>
    <recommendedName>
        <fullName evidence="4 5">NTF2-related export protein</fullName>
    </recommendedName>
</protein>
<dbReference type="EMBL" id="UFQT01000450">
    <property type="protein sequence ID" value="SSX24493.1"/>
    <property type="molecule type" value="Genomic_DNA"/>
</dbReference>
<dbReference type="InterPro" id="IPR002075">
    <property type="entry name" value="NTF2_dom"/>
</dbReference>
<dbReference type="PROSITE" id="PS50177">
    <property type="entry name" value="NTF2_DOMAIN"/>
    <property type="match status" value="1"/>
</dbReference>
<dbReference type="InterPro" id="IPR018222">
    <property type="entry name" value="Nuclear_transport_factor_2_euk"/>
</dbReference>
<evidence type="ECO:0000256" key="4">
    <source>
        <dbReference type="ARBA" id="ARBA00070836"/>
    </source>
</evidence>
<evidence type="ECO:0000256" key="3">
    <source>
        <dbReference type="ARBA" id="ARBA00023242"/>
    </source>
</evidence>
<feature type="domain" description="NTF2" evidence="6">
    <location>
        <begin position="17"/>
        <end position="132"/>
    </location>
</feature>
<comment type="function">
    <text evidence="5">Has a role in nuclear-cytoplasmic transport of proteins and mRNAs.</text>
</comment>
<name>A0A336M6B3_CULSO</name>
<sequence>MNLDPQLKENISTACRTAEDFTKLYYECIDKKRHQISRLYLDNGLLTWNGNGSAGKESIEKFLQELSSSEHTVSTLDAQPVIDEAVGAQQTLIIQVSGTVKFQDNPSKMFQQTFMVTAQQDKWKIVSDCFRIQDALCVDRK</sequence>
<dbReference type="FunFam" id="3.10.450.50:FF:000006">
    <property type="entry name" value="NTF2-related export protein 2 isoform 1"/>
    <property type="match status" value="1"/>
</dbReference>
<dbReference type="GO" id="GO:0005737">
    <property type="term" value="C:cytoplasm"/>
    <property type="evidence" value="ECO:0007669"/>
    <property type="project" value="UniProtKB-SubCell"/>
</dbReference>
<gene>
    <name evidence="7" type="primary">CSON010879</name>
</gene>
<dbReference type="OMA" id="THAFTQT"/>
<evidence type="ECO:0000256" key="1">
    <source>
        <dbReference type="ARBA" id="ARBA00022448"/>
    </source>
</evidence>
<dbReference type="InterPro" id="IPR045875">
    <property type="entry name" value="NTF2"/>
</dbReference>
<dbReference type="GO" id="GO:0051028">
    <property type="term" value="P:mRNA transport"/>
    <property type="evidence" value="ECO:0007669"/>
    <property type="project" value="UniProtKB-UniRule"/>
</dbReference>
<dbReference type="AlphaFoldDB" id="A0A336M6B3"/>
<dbReference type="Pfam" id="PF02136">
    <property type="entry name" value="NTF2"/>
    <property type="match status" value="1"/>
</dbReference>
<dbReference type="Gene3D" id="3.10.450.50">
    <property type="match status" value="1"/>
</dbReference>
<keyword evidence="3 5" id="KW-0539">Nucleus</keyword>
<keyword evidence="1 5" id="KW-0813">Transport</keyword>
<evidence type="ECO:0000259" key="6">
    <source>
        <dbReference type="PROSITE" id="PS50177"/>
    </source>
</evidence>
<dbReference type="CDD" id="cd00780">
    <property type="entry name" value="NTF2"/>
    <property type="match status" value="1"/>
</dbReference>
<keyword evidence="5" id="KW-0963">Cytoplasm</keyword>
<evidence type="ECO:0000256" key="5">
    <source>
        <dbReference type="RuleBase" id="RU369002"/>
    </source>
</evidence>
<dbReference type="SUPFAM" id="SSF54427">
    <property type="entry name" value="NTF2-like"/>
    <property type="match status" value="1"/>
</dbReference>
<accession>A0A336M6B3</accession>
<evidence type="ECO:0000313" key="7">
    <source>
        <dbReference type="EMBL" id="SSX24493.1"/>
    </source>
</evidence>
<dbReference type="GO" id="GO:0005634">
    <property type="term" value="C:nucleus"/>
    <property type="evidence" value="ECO:0007669"/>
    <property type="project" value="UniProtKB-SubCell"/>
</dbReference>
<dbReference type="GO" id="GO:0006913">
    <property type="term" value="P:nucleocytoplasmic transport"/>
    <property type="evidence" value="ECO:0007669"/>
    <property type="project" value="UniProtKB-UniRule"/>
</dbReference>
<dbReference type="GO" id="GO:0015031">
    <property type="term" value="P:protein transport"/>
    <property type="evidence" value="ECO:0007669"/>
    <property type="project" value="UniProtKB-KW"/>
</dbReference>
<dbReference type="VEuPathDB" id="VectorBase:CSON010879"/>